<protein>
    <submittedName>
        <fullName evidence="2">Uncharacterized protein</fullName>
    </submittedName>
</protein>
<evidence type="ECO:0000313" key="2">
    <source>
        <dbReference type="EMBL" id="MPC98439.1"/>
    </source>
</evidence>
<sequence length="127" mass="14231">MIGAKEDCERVHYSPQPLLVLGFLYTMAGLLSPYLLRFVRNFSSLGGDQCSSSRCSGGMMWTPDVKGKFLTVLLQELGKLSSVVSAAVTPNNRKWRRTSLVDVVYVYMWRVLVHVRGGRLCGLNEPF</sequence>
<keyword evidence="3" id="KW-1185">Reference proteome</keyword>
<keyword evidence="1" id="KW-1133">Transmembrane helix</keyword>
<comment type="caution">
    <text evidence="2">The sequence shown here is derived from an EMBL/GenBank/DDBJ whole genome shotgun (WGS) entry which is preliminary data.</text>
</comment>
<gene>
    <name evidence="2" type="ORF">E2C01_093810</name>
</gene>
<proteinExistence type="predicted"/>
<reference evidence="2 3" key="1">
    <citation type="submission" date="2019-05" db="EMBL/GenBank/DDBJ databases">
        <title>Another draft genome of Portunus trituberculatus and its Hox gene families provides insights of decapod evolution.</title>
        <authorList>
            <person name="Jeong J.-H."/>
            <person name="Song I."/>
            <person name="Kim S."/>
            <person name="Choi T."/>
            <person name="Kim D."/>
            <person name="Ryu S."/>
            <person name="Kim W."/>
        </authorList>
    </citation>
    <scope>NUCLEOTIDE SEQUENCE [LARGE SCALE GENOMIC DNA]</scope>
    <source>
        <tissue evidence="2">Muscle</tissue>
    </source>
</reference>
<accession>A0A5B7JUH1</accession>
<dbReference type="AlphaFoldDB" id="A0A5B7JUH1"/>
<dbReference type="Proteomes" id="UP000324222">
    <property type="component" value="Unassembled WGS sequence"/>
</dbReference>
<keyword evidence="1" id="KW-0472">Membrane</keyword>
<keyword evidence="1" id="KW-0812">Transmembrane</keyword>
<evidence type="ECO:0000313" key="3">
    <source>
        <dbReference type="Proteomes" id="UP000324222"/>
    </source>
</evidence>
<feature type="transmembrane region" description="Helical" evidence="1">
    <location>
        <begin position="18"/>
        <end position="36"/>
    </location>
</feature>
<evidence type="ECO:0000256" key="1">
    <source>
        <dbReference type="SAM" id="Phobius"/>
    </source>
</evidence>
<name>A0A5B7JUH1_PORTR</name>
<organism evidence="2 3">
    <name type="scientific">Portunus trituberculatus</name>
    <name type="common">Swimming crab</name>
    <name type="synonym">Neptunus trituberculatus</name>
    <dbReference type="NCBI Taxonomy" id="210409"/>
    <lineage>
        <taxon>Eukaryota</taxon>
        <taxon>Metazoa</taxon>
        <taxon>Ecdysozoa</taxon>
        <taxon>Arthropoda</taxon>
        <taxon>Crustacea</taxon>
        <taxon>Multicrustacea</taxon>
        <taxon>Malacostraca</taxon>
        <taxon>Eumalacostraca</taxon>
        <taxon>Eucarida</taxon>
        <taxon>Decapoda</taxon>
        <taxon>Pleocyemata</taxon>
        <taxon>Brachyura</taxon>
        <taxon>Eubrachyura</taxon>
        <taxon>Portunoidea</taxon>
        <taxon>Portunidae</taxon>
        <taxon>Portuninae</taxon>
        <taxon>Portunus</taxon>
    </lineage>
</organism>
<dbReference type="EMBL" id="VSRR010114101">
    <property type="protein sequence ID" value="MPC98439.1"/>
    <property type="molecule type" value="Genomic_DNA"/>
</dbReference>